<protein>
    <submittedName>
        <fullName evidence="1">Uncharacterized protein</fullName>
    </submittedName>
</protein>
<accession>A0A9P4NFR3</accession>
<dbReference type="AlphaFoldDB" id="A0A9P4NFR3"/>
<organism evidence="1 2">
    <name type="scientific">Tothia fuscella</name>
    <dbReference type="NCBI Taxonomy" id="1048955"/>
    <lineage>
        <taxon>Eukaryota</taxon>
        <taxon>Fungi</taxon>
        <taxon>Dikarya</taxon>
        <taxon>Ascomycota</taxon>
        <taxon>Pezizomycotina</taxon>
        <taxon>Dothideomycetes</taxon>
        <taxon>Pleosporomycetidae</taxon>
        <taxon>Venturiales</taxon>
        <taxon>Cylindrosympodiaceae</taxon>
        <taxon>Tothia</taxon>
    </lineage>
</organism>
<evidence type="ECO:0000313" key="1">
    <source>
        <dbReference type="EMBL" id="KAF2418977.1"/>
    </source>
</evidence>
<proteinExistence type="predicted"/>
<sequence>MASTTSALLVNAGVVRGFFGLPQELRDSIYDIVFQDSCPYDISKPTEFNDIIRIFQVNKQLSTEAQHIFFSRHYQRMQITCVNPRSLRSFLRSVGNRSRHPHGRTRIAWSYRWDTTTAMSARDRYLYVEDIYRLTHACRRLRDSRTEMEFTIPVTGTLLIMDGIRGVDSLNRRYETLQLIRLPHFIPVGRVVVMLGNLTRLAPYLGIAQKKS</sequence>
<keyword evidence="2" id="KW-1185">Reference proteome</keyword>
<reference evidence="1" key="1">
    <citation type="journal article" date="2020" name="Stud. Mycol.">
        <title>101 Dothideomycetes genomes: a test case for predicting lifestyles and emergence of pathogens.</title>
        <authorList>
            <person name="Haridas S."/>
            <person name="Albert R."/>
            <person name="Binder M."/>
            <person name="Bloem J."/>
            <person name="Labutti K."/>
            <person name="Salamov A."/>
            <person name="Andreopoulos B."/>
            <person name="Baker S."/>
            <person name="Barry K."/>
            <person name="Bills G."/>
            <person name="Bluhm B."/>
            <person name="Cannon C."/>
            <person name="Castanera R."/>
            <person name="Culley D."/>
            <person name="Daum C."/>
            <person name="Ezra D."/>
            <person name="Gonzalez J."/>
            <person name="Henrissat B."/>
            <person name="Kuo A."/>
            <person name="Liang C."/>
            <person name="Lipzen A."/>
            <person name="Lutzoni F."/>
            <person name="Magnuson J."/>
            <person name="Mondo S."/>
            <person name="Nolan M."/>
            <person name="Ohm R."/>
            <person name="Pangilinan J."/>
            <person name="Park H.-J."/>
            <person name="Ramirez L."/>
            <person name="Alfaro M."/>
            <person name="Sun H."/>
            <person name="Tritt A."/>
            <person name="Yoshinaga Y."/>
            <person name="Zwiers L.-H."/>
            <person name="Turgeon B."/>
            <person name="Goodwin S."/>
            <person name="Spatafora J."/>
            <person name="Crous P."/>
            <person name="Grigoriev I."/>
        </authorList>
    </citation>
    <scope>NUCLEOTIDE SEQUENCE</scope>
    <source>
        <strain evidence="1">CBS 130266</strain>
    </source>
</reference>
<name>A0A9P4NFR3_9PEZI</name>
<dbReference type="Proteomes" id="UP000800235">
    <property type="component" value="Unassembled WGS sequence"/>
</dbReference>
<evidence type="ECO:0000313" key="2">
    <source>
        <dbReference type="Proteomes" id="UP000800235"/>
    </source>
</evidence>
<comment type="caution">
    <text evidence="1">The sequence shown here is derived from an EMBL/GenBank/DDBJ whole genome shotgun (WGS) entry which is preliminary data.</text>
</comment>
<gene>
    <name evidence="1" type="ORF">EJ08DRAFT_44980</name>
</gene>
<dbReference type="EMBL" id="MU007121">
    <property type="protein sequence ID" value="KAF2418977.1"/>
    <property type="molecule type" value="Genomic_DNA"/>
</dbReference>